<dbReference type="EMBL" id="JAGIZQ010000001">
    <property type="protein sequence ID" value="KAH6651241.1"/>
    <property type="molecule type" value="Genomic_DNA"/>
</dbReference>
<dbReference type="Proteomes" id="UP000724584">
    <property type="component" value="Unassembled WGS sequence"/>
</dbReference>
<proteinExistence type="predicted"/>
<evidence type="ECO:0000313" key="1">
    <source>
        <dbReference type="EMBL" id="KAH6651241.1"/>
    </source>
</evidence>
<protein>
    <submittedName>
        <fullName evidence="1">ClpP/crotonase-like domain-containing protein</fullName>
    </submittedName>
</protein>
<reference evidence="1 2" key="1">
    <citation type="journal article" date="2021" name="Nat. Commun.">
        <title>Genetic determinants of endophytism in the Arabidopsis root mycobiome.</title>
        <authorList>
            <person name="Mesny F."/>
            <person name="Miyauchi S."/>
            <person name="Thiergart T."/>
            <person name="Pickel B."/>
            <person name="Atanasova L."/>
            <person name="Karlsson M."/>
            <person name="Huettel B."/>
            <person name="Barry K.W."/>
            <person name="Haridas S."/>
            <person name="Chen C."/>
            <person name="Bauer D."/>
            <person name="Andreopoulos W."/>
            <person name="Pangilinan J."/>
            <person name="LaButti K."/>
            <person name="Riley R."/>
            <person name="Lipzen A."/>
            <person name="Clum A."/>
            <person name="Drula E."/>
            <person name="Henrissat B."/>
            <person name="Kohler A."/>
            <person name="Grigoriev I.V."/>
            <person name="Martin F.M."/>
            <person name="Hacquard S."/>
        </authorList>
    </citation>
    <scope>NUCLEOTIDE SEQUENCE [LARGE SCALE GENOMIC DNA]</scope>
    <source>
        <strain evidence="1 2">MPI-SDFR-AT-0079</strain>
    </source>
</reference>
<sequence length="254" mass="27276">MMPSPILRSDPAEHVRVLALNRPEKYNALSQEAINLLLKELQDASDDDNVRAIVVTGTDRLFCAGADIREIAALDTEAATKGRYLEDLCNGVAGVKKPLLAAVEGAALGGGFELALMCDLIFASTKATFGLPEVNIGLIPGAGGTQRLTNAVGKNRAMKLILTGESISSEEARSMGLVAELSQPGTVLDDAVKFASMLAQKSRASLSLAKEAICRADSLGRDEQFERKLYYSAFSTRDKQEGISSFLEKRAPRW</sequence>
<accession>A0ACB7PS64</accession>
<comment type="caution">
    <text evidence="1">The sequence shown here is derived from an EMBL/GenBank/DDBJ whole genome shotgun (WGS) entry which is preliminary data.</text>
</comment>
<name>A0ACB7PS64_9PEZI</name>
<keyword evidence="2" id="KW-1185">Reference proteome</keyword>
<organism evidence="1 2">
    <name type="scientific">Chaetomium tenue</name>
    <dbReference type="NCBI Taxonomy" id="1854479"/>
    <lineage>
        <taxon>Eukaryota</taxon>
        <taxon>Fungi</taxon>
        <taxon>Dikarya</taxon>
        <taxon>Ascomycota</taxon>
        <taxon>Pezizomycotina</taxon>
        <taxon>Sordariomycetes</taxon>
        <taxon>Sordariomycetidae</taxon>
        <taxon>Sordariales</taxon>
        <taxon>Chaetomiaceae</taxon>
        <taxon>Chaetomium</taxon>
    </lineage>
</organism>
<gene>
    <name evidence="1" type="ORF">F5144DRAFT_558901</name>
</gene>
<evidence type="ECO:0000313" key="2">
    <source>
        <dbReference type="Proteomes" id="UP000724584"/>
    </source>
</evidence>